<dbReference type="InterPro" id="IPR029154">
    <property type="entry name" value="HIBADH-like_NADP-bd"/>
</dbReference>
<dbReference type="InterPro" id="IPR008927">
    <property type="entry name" value="6-PGluconate_DH-like_C_sf"/>
</dbReference>
<dbReference type="InterPro" id="IPR036291">
    <property type="entry name" value="NAD(P)-bd_dom_sf"/>
</dbReference>
<evidence type="ECO:0000259" key="6">
    <source>
        <dbReference type="Pfam" id="PF03446"/>
    </source>
</evidence>
<organism evidence="8 9">
    <name type="scientific">Knufia peltigerae</name>
    <dbReference type="NCBI Taxonomy" id="1002370"/>
    <lineage>
        <taxon>Eukaryota</taxon>
        <taxon>Fungi</taxon>
        <taxon>Dikarya</taxon>
        <taxon>Ascomycota</taxon>
        <taxon>Pezizomycotina</taxon>
        <taxon>Eurotiomycetes</taxon>
        <taxon>Chaetothyriomycetidae</taxon>
        <taxon>Chaetothyriales</taxon>
        <taxon>Trichomeriaceae</taxon>
        <taxon>Knufia</taxon>
    </lineage>
</organism>
<keyword evidence="9" id="KW-1185">Reference proteome</keyword>
<protein>
    <recommendedName>
        <fullName evidence="10">3-hydroxyisobutyrate dehydrogenase</fullName>
    </recommendedName>
</protein>
<comment type="caution">
    <text evidence="8">The sequence shown here is derived from an EMBL/GenBank/DDBJ whole genome shotgun (WGS) entry which is preliminary data.</text>
</comment>
<feature type="region of interest" description="Disordered" evidence="4">
    <location>
        <begin position="241"/>
        <end position="262"/>
    </location>
</feature>
<dbReference type="GO" id="GO:0005739">
    <property type="term" value="C:mitochondrion"/>
    <property type="evidence" value="ECO:0007669"/>
    <property type="project" value="TreeGrafter"/>
</dbReference>
<dbReference type="EMBL" id="JAPDRN010000026">
    <property type="protein sequence ID" value="KAJ9637021.1"/>
    <property type="molecule type" value="Genomic_DNA"/>
</dbReference>
<dbReference type="Gene3D" id="3.40.50.720">
    <property type="entry name" value="NAD(P)-binding Rossmann-like Domain"/>
    <property type="match status" value="1"/>
</dbReference>
<dbReference type="InterPro" id="IPR006115">
    <property type="entry name" value="6PGDH_NADP-bd"/>
</dbReference>
<dbReference type="AlphaFoldDB" id="A0AA38Y6A6"/>
<keyword evidence="5" id="KW-0472">Membrane</keyword>
<keyword evidence="2" id="KW-0520">NAD</keyword>
<evidence type="ECO:0000256" key="4">
    <source>
        <dbReference type="SAM" id="MobiDB-lite"/>
    </source>
</evidence>
<accession>A0AA38Y6A6</accession>
<evidence type="ECO:0000313" key="9">
    <source>
        <dbReference type="Proteomes" id="UP001172681"/>
    </source>
</evidence>
<evidence type="ECO:0000256" key="3">
    <source>
        <dbReference type="PIRSR" id="PIRSR000103-1"/>
    </source>
</evidence>
<dbReference type="Gene3D" id="1.10.1040.10">
    <property type="entry name" value="N-(1-d-carboxylethyl)-l-norvaline Dehydrogenase, domain 2"/>
    <property type="match status" value="1"/>
</dbReference>
<evidence type="ECO:0000256" key="1">
    <source>
        <dbReference type="ARBA" id="ARBA00023002"/>
    </source>
</evidence>
<dbReference type="SUPFAM" id="SSF51735">
    <property type="entry name" value="NAD(P)-binding Rossmann-fold domains"/>
    <property type="match status" value="1"/>
</dbReference>
<keyword evidence="5" id="KW-1133">Transmembrane helix</keyword>
<feature type="transmembrane region" description="Helical" evidence="5">
    <location>
        <begin position="20"/>
        <end position="38"/>
    </location>
</feature>
<feature type="compositionally biased region" description="Polar residues" evidence="4">
    <location>
        <begin position="241"/>
        <end position="251"/>
    </location>
</feature>
<feature type="domain" description="3-hydroxyisobutyrate dehydrogenase-like NAD-binding" evidence="7">
    <location>
        <begin position="200"/>
        <end position="310"/>
    </location>
</feature>
<keyword evidence="1" id="KW-0560">Oxidoreductase</keyword>
<dbReference type="GO" id="GO:0008442">
    <property type="term" value="F:3-hydroxyisobutyrate dehydrogenase activity"/>
    <property type="evidence" value="ECO:0007669"/>
    <property type="project" value="TreeGrafter"/>
</dbReference>
<sequence>MASDTASPSSSSSSLLPPHLGFVGLGIMGFPMFCNLAGKIPSTSTVHFYDVNPESMERALREPGLVAKLDRCSSAKEVAEKSVRQDILISMVPEGKHVREVYLNPKSGVLSATNLSDKILLDSSTIDTTTSLSVGEETSKRHPTAKFYDAPVSGGSLGAKNGTITFMVGCSETDTNMGLLRELFSLMGRNTFACGGPSLGLVAKLCNNYLSFTTTLGNAEMFNLAIKSGMDPRILQEILKTSSGGNRNAQVENPVPGLSPNAPASNNYKPGFIIEYVKKDIELAMDACERVDAKLFMGPSIRDAYYEASKPPENSGMDSKIVYRWMGGEEDWKEKLGL</sequence>
<dbReference type="GO" id="GO:0051287">
    <property type="term" value="F:NAD binding"/>
    <property type="evidence" value="ECO:0007669"/>
    <property type="project" value="InterPro"/>
</dbReference>
<dbReference type="PANTHER" id="PTHR22981:SF81">
    <property type="entry name" value="DEHYDROGENASE, PUTATIVE-RELATED"/>
    <property type="match status" value="1"/>
</dbReference>
<feature type="domain" description="6-phosphogluconate dehydrogenase NADP-binding" evidence="6">
    <location>
        <begin position="20"/>
        <end position="195"/>
    </location>
</feature>
<dbReference type="Pfam" id="PF03446">
    <property type="entry name" value="NAD_binding_2"/>
    <property type="match status" value="1"/>
</dbReference>
<dbReference type="SUPFAM" id="SSF48179">
    <property type="entry name" value="6-phosphogluconate dehydrogenase C-terminal domain-like"/>
    <property type="match status" value="1"/>
</dbReference>
<keyword evidence="5" id="KW-0812">Transmembrane</keyword>
<dbReference type="GO" id="GO:0006574">
    <property type="term" value="P:L-valine catabolic process"/>
    <property type="evidence" value="ECO:0007669"/>
    <property type="project" value="TreeGrafter"/>
</dbReference>
<dbReference type="InterPro" id="IPR015815">
    <property type="entry name" value="HIBADH-related"/>
</dbReference>
<name>A0AA38Y6A6_9EURO</name>
<gene>
    <name evidence="8" type="ORF">H2204_004944</name>
</gene>
<evidence type="ECO:0008006" key="10">
    <source>
        <dbReference type="Google" id="ProtNLM"/>
    </source>
</evidence>
<dbReference type="Pfam" id="PF14833">
    <property type="entry name" value="NAD_binding_11"/>
    <property type="match status" value="1"/>
</dbReference>
<dbReference type="InterPro" id="IPR013328">
    <property type="entry name" value="6PGD_dom2"/>
</dbReference>
<evidence type="ECO:0000259" key="7">
    <source>
        <dbReference type="Pfam" id="PF14833"/>
    </source>
</evidence>
<evidence type="ECO:0000313" key="8">
    <source>
        <dbReference type="EMBL" id="KAJ9637021.1"/>
    </source>
</evidence>
<proteinExistence type="predicted"/>
<evidence type="ECO:0000256" key="2">
    <source>
        <dbReference type="ARBA" id="ARBA00023027"/>
    </source>
</evidence>
<dbReference type="GO" id="GO:0050661">
    <property type="term" value="F:NADP binding"/>
    <property type="evidence" value="ECO:0007669"/>
    <property type="project" value="InterPro"/>
</dbReference>
<dbReference type="Proteomes" id="UP001172681">
    <property type="component" value="Unassembled WGS sequence"/>
</dbReference>
<feature type="active site" evidence="3">
    <location>
        <position position="204"/>
    </location>
</feature>
<dbReference type="PIRSF" id="PIRSF000103">
    <property type="entry name" value="HIBADH"/>
    <property type="match status" value="1"/>
</dbReference>
<reference evidence="8" key="1">
    <citation type="submission" date="2022-10" db="EMBL/GenBank/DDBJ databases">
        <title>Culturing micro-colonial fungi from biological soil crusts in the Mojave desert and describing Neophaeococcomyces mojavensis, and introducing the new genera and species Taxawa tesnikishii.</title>
        <authorList>
            <person name="Kurbessoian T."/>
            <person name="Stajich J.E."/>
        </authorList>
    </citation>
    <scope>NUCLEOTIDE SEQUENCE</scope>
    <source>
        <strain evidence="8">TK_35</strain>
    </source>
</reference>
<dbReference type="PANTHER" id="PTHR22981">
    <property type="entry name" value="3-HYDROXYISOBUTYRATE DEHYDROGENASE-RELATED"/>
    <property type="match status" value="1"/>
</dbReference>
<evidence type="ECO:0000256" key="5">
    <source>
        <dbReference type="SAM" id="Phobius"/>
    </source>
</evidence>